<dbReference type="PANTHER" id="PTHR30204">
    <property type="entry name" value="REDOX-CYCLING DRUG-SENSING TRANSCRIPTIONAL ACTIVATOR SOXR"/>
    <property type="match status" value="1"/>
</dbReference>
<dbReference type="PRINTS" id="PR00040">
    <property type="entry name" value="HTHMERR"/>
</dbReference>
<organism evidence="3 4">
    <name type="scientific">Streptomyces hainanensis</name>
    <dbReference type="NCBI Taxonomy" id="402648"/>
    <lineage>
        <taxon>Bacteria</taxon>
        <taxon>Bacillati</taxon>
        <taxon>Actinomycetota</taxon>
        <taxon>Actinomycetes</taxon>
        <taxon>Kitasatosporales</taxon>
        <taxon>Streptomycetaceae</taxon>
        <taxon>Streptomyces</taxon>
    </lineage>
</organism>
<dbReference type="Proteomes" id="UP000295345">
    <property type="component" value="Unassembled WGS sequence"/>
</dbReference>
<dbReference type="RefSeq" id="WP_132816115.1">
    <property type="nucleotide sequence ID" value="NZ_SMKI01000015.1"/>
</dbReference>
<keyword evidence="1" id="KW-0238">DNA-binding</keyword>
<evidence type="ECO:0000259" key="2">
    <source>
        <dbReference type="PROSITE" id="PS50937"/>
    </source>
</evidence>
<dbReference type="EMBL" id="SMKI01000015">
    <property type="protein sequence ID" value="TDC79523.1"/>
    <property type="molecule type" value="Genomic_DNA"/>
</dbReference>
<proteinExistence type="predicted"/>
<accession>A0A4R4TWC5</accession>
<dbReference type="GO" id="GO:0003677">
    <property type="term" value="F:DNA binding"/>
    <property type="evidence" value="ECO:0007669"/>
    <property type="project" value="UniProtKB-KW"/>
</dbReference>
<feature type="domain" description="HTH merR-type" evidence="2">
    <location>
        <begin position="1"/>
        <end position="68"/>
    </location>
</feature>
<evidence type="ECO:0000256" key="1">
    <source>
        <dbReference type="ARBA" id="ARBA00023125"/>
    </source>
</evidence>
<dbReference type="CDD" id="cd01282">
    <property type="entry name" value="HTH_MerR-like_sg3"/>
    <property type="match status" value="1"/>
</dbReference>
<dbReference type="Gene3D" id="1.10.1660.10">
    <property type="match status" value="1"/>
</dbReference>
<dbReference type="InterPro" id="IPR009061">
    <property type="entry name" value="DNA-bd_dom_put_sf"/>
</dbReference>
<evidence type="ECO:0000313" key="3">
    <source>
        <dbReference type="EMBL" id="TDC79523.1"/>
    </source>
</evidence>
<gene>
    <name evidence="3" type="ORF">E1283_02610</name>
</gene>
<dbReference type="GO" id="GO:0003700">
    <property type="term" value="F:DNA-binding transcription factor activity"/>
    <property type="evidence" value="ECO:0007669"/>
    <property type="project" value="InterPro"/>
</dbReference>
<dbReference type="SMART" id="SM00422">
    <property type="entry name" value="HTH_MERR"/>
    <property type="match status" value="1"/>
</dbReference>
<reference evidence="3 4" key="1">
    <citation type="submission" date="2019-03" db="EMBL/GenBank/DDBJ databases">
        <title>Draft genome sequences of novel Actinobacteria.</title>
        <authorList>
            <person name="Sahin N."/>
            <person name="Ay H."/>
            <person name="Saygin H."/>
        </authorList>
    </citation>
    <scope>NUCLEOTIDE SEQUENCE [LARGE SCALE GENOMIC DNA]</scope>
    <source>
        <strain evidence="3 4">DSM 41900</strain>
    </source>
</reference>
<evidence type="ECO:0000313" key="4">
    <source>
        <dbReference type="Proteomes" id="UP000295345"/>
    </source>
</evidence>
<sequence length="123" mass="13501">MRIGELAARTGVSVRALRYYEEQGLLRSERSASGQRHYAQRAVDRVETIRCLYAAGLPSRAILDLLPGIATGESTPETLTRLAAERERLAARIGDLERARERLDTVIGQAATALHTGTLCRPT</sequence>
<dbReference type="InterPro" id="IPR000551">
    <property type="entry name" value="MerR-type_HTH_dom"/>
</dbReference>
<name>A0A4R4TWC5_9ACTN</name>
<dbReference type="Pfam" id="PF13411">
    <property type="entry name" value="MerR_1"/>
    <property type="match status" value="1"/>
</dbReference>
<comment type="caution">
    <text evidence="3">The sequence shown here is derived from an EMBL/GenBank/DDBJ whole genome shotgun (WGS) entry which is preliminary data.</text>
</comment>
<dbReference type="PROSITE" id="PS00552">
    <property type="entry name" value="HTH_MERR_1"/>
    <property type="match status" value="1"/>
</dbReference>
<dbReference type="OrthoDB" id="3824912at2"/>
<dbReference type="PROSITE" id="PS50937">
    <property type="entry name" value="HTH_MERR_2"/>
    <property type="match status" value="1"/>
</dbReference>
<dbReference type="SUPFAM" id="SSF46955">
    <property type="entry name" value="Putative DNA-binding domain"/>
    <property type="match status" value="1"/>
</dbReference>
<keyword evidence="4" id="KW-1185">Reference proteome</keyword>
<protein>
    <submittedName>
        <fullName evidence="3">MerR family transcriptional regulator</fullName>
    </submittedName>
</protein>
<dbReference type="AlphaFoldDB" id="A0A4R4TWC5"/>
<dbReference type="InterPro" id="IPR047057">
    <property type="entry name" value="MerR_fam"/>
</dbReference>
<dbReference type="PANTHER" id="PTHR30204:SF97">
    <property type="entry name" value="MERR FAMILY REGULATORY PROTEIN"/>
    <property type="match status" value="1"/>
</dbReference>